<dbReference type="Proteomes" id="UP000005019">
    <property type="component" value="Unassembled WGS sequence"/>
</dbReference>
<organism evidence="2 3">
    <name type="scientific">Methyloversatilis universalis (strain ATCC BAA-1314 / DSM 25237 / JCM 13912 / CCUG 52030 / FAM5)</name>
    <dbReference type="NCBI Taxonomy" id="1000565"/>
    <lineage>
        <taxon>Bacteria</taxon>
        <taxon>Pseudomonadati</taxon>
        <taxon>Pseudomonadota</taxon>
        <taxon>Betaproteobacteria</taxon>
        <taxon>Nitrosomonadales</taxon>
        <taxon>Sterolibacteriaceae</taxon>
        <taxon>Methyloversatilis</taxon>
    </lineage>
</organism>
<sequence>MVAIALWSVTIGMLRSVSERAGPVGGAALIYGAGALCLLALFRPPPARLFAPRYLLVGGGLFVLYELLLSLSVGLAVSREQALVVGLINYLWPLLTVLCAVLLNGERLGLLALPGFALSLYGVACVFAGSMTPALAPLVEAVRDAPLSPAMALAGALCWALYCALTRRWAGGRNGVTWFFCATAAVLLAMAVATGALTALPDAVTLLQAVLAGAALSTGYALWNVAMLHGRVTLITGAAYATPVLSSAFAAVWLGASTSPAFWWGALLVSVGALLCWQAGRRR</sequence>
<protein>
    <submittedName>
        <fullName evidence="2">Inner membrane protein yddG</fullName>
    </submittedName>
</protein>
<dbReference type="SUPFAM" id="SSF103481">
    <property type="entry name" value="Multidrug resistance efflux transporter EmrE"/>
    <property type="match status" value="2"/>
</dbReference>
<feature type="transmembrane region" description="Helical" evidence="1">
    <location>
        <begin position="147"/>
        <end position="165"/>
    </location>
</feature>
<comment type="caution">
    <text evidence="2">The sequence shown here is derived from an EMBL/GenBank/DDBJ whole genome shotgun (WGS) entry which is preliminary data.</text>
</comment>
<evidence type="ECO:0000313" key="2">
    <source>
        <dbReference type="EMBL" id="EGK72270.1"/>
    </source>
</evidence>
<evidence type="ECO:0000256" key="1">
    <source>
        <dbReference type="SAM" id="Phobius"/>
    </source>
</evidence>
<feature type="transmembrane region" description="Helical" evidence="1">
    <location>
        <begin position="83"/>
        <end position="103"/>
    </location>
</feature>
<feature type="transmembrane region" description="Helical" evidence="1">
    <location>
        <begin position="232"/>
        <end position="255"/>
    </location>
</feature>
<dbReference type="STRING" id="1000565.METUNv1_01386"/>
<accession>F5RB09</accession>
<evidence type="ECO:0000313" key="3">
    <source>
        <dbReference type="Proteomes" id="UP000005019"/>
    </source>
</evidence>
<name>F5RB09_METUF</name>
<keyword evidence="1" id="KW-0472">Membrane</keyword>
<dbReference type="NCBIfam" id="NF008676">
    <property type="entry name" value="PRK11689.1"/>
    <property type="match status" value="1"/>
</dbReference>
<feature type="transmembrane region" description="Helical" evidence="1">
    <location>
        <begin position="110"/>
        <end position="135"/>
    </location>
</feature>
<feature type="transmembrane region" description="Helical" evidence="1">
    <location>
        <begin position="54"/>
        <end position="77"/>
    </location>
</feature>
<feature type="transmembrane region" description="Helical" evidence="1">
    <location>
        <begin position="206"/>
        <end position="225"/>
    </location>
</feature>
<dbReference type="EMBL" id="AFHG01000041">
    <property type="protein sequence ID" value="EGK72270.1"/>
    <property type="molecule type" value="Genomic_DNA"/>
</dbReference>
<feature type="transmembrane region" description="Helical" evidence="1">
    <location>
        <begin position="20"/>
        <end position="42"/>
    </location>
</feature>
<feature type="transmembrane region" description="Helical" evidence="1">
    <location>
        <begin position="261"/>
        <end position="280"/>
    </location>
</feature>
<gene>
    <name evidence="2" type="ORF">METUNv1_01386</name>
</gene>
<dbReference type="InterPro" id="IPR037185">
    <property type="entry name" value="EmrE-like"/>
</dbReference>
<dbReference type="eggNOG" id="COG0697">
    <property type="taxonomic scope" value="Bacteria"/>
</dbReference>
<proteinExistence type="predicted"/>
<dbReference type="AlphaFoldDB" id="F5RB09"/>
<reference evidence="2 3" key="1">
    <citation type="journal article" date="2011" name="J. Bacteriol.">
        <title>Genome sequence of Methyloversatilis universalis FAM5T, a methylotrophic representative of the order Rhodocyclales.</title>
        <authorList>
            <person name="Kittichotirat W."/>
            <person name="Good N.M."/>
            <person name="Hall R."/>
            <person name="Bringel F."/>
            <person name="Lajus A."/>
            <person name="Medigue C."/>
            <person name="Smalley N.E."/>
            <person name="Beck D."/>
            <person name="Bumgarner R."/>
            <person name="Vuilleumier S."/>
            <person name="Kalyuzhnaya M.G."/>
        </authorList>
    </citation>
    <scope>NUCLEOTIDE SEQUENCE [LARGE SCALE GENOMIC DNA]</scope>
    <source>
        <strain evidence="3">ATCC BAA-1314 / JCM 13912 / FAM5</strain>
    </source>
</reference>
<keyword evidence="1" id="KW-0812">Transmembrane</keyword>
<feature type="transmembrane region" description="Helical" evidence="1">
    <location>
        <begin position="177"/>
        <end position="200"/>
    </location>
</feature>
<keyword evidence="3" id="KW-1185">Reference proteome</keyword>
<keyword evidence="1" id="KW-1133">Transmembrane helix</keyword>